<dbReference type="EMBL" id="CAJVQC010053916">
    <property type="protein sequence ID" value="CAG8793540.1"/>
    <property type="molecule type" value="Genomic_DNA"/>
</dbReference>
<feature type="non-terminal residue" evidence="1">
    <location>
        <position position="1"/>
    </location>
</feature>
<reference evidence="1" key="1">
    <citation type="submission" date="2021-06" db="EMBL/GenBank/DDBJ databases">
        <authorList>
            <person name="Kallberg Y."/>
            <person name="Tangrot J."/>
            <person name="Rosling A."/>
        </authorList>
    </citation>
    <scope>NUCLEOTIDE SEQUENCE</scope>
    <source>
        <strain evidence="1">MA461A</strain>
    </source>
</reference>
<feature type="non-terminal residue" evidence="1">
    <location>
        <position position="480"/>
    </location>
</feature>
<evidence type="ECO:0000313" key="2">
    <source>
        <dbReference type="Proteomes" id="UP000789920"/>
    </source>
</evidence>
<proteinExistence type="predicted"/>
<keyword evidence="2" id="KW-1185">Reference proteome</keyword>
<organism evidence="1 2">
    <name type="scientific">Racocetra persica</name>
    <dbReference type="NCBI Taxonomy" id="160502"/>
    <lineage>
        <taxon>Eukaryota</taxon>
        <taxon>Fungi</taxon>
        <taxon>Fungi incertae sedis</taxon>
        <taxon>Mucoromycota</taxon>
        <taxon>Glomeromycotina</taxon>
        <taxon>Glomeromycetes</taxon>
        <taxon>Diversisporales</taxon>
        <taxon>Gigasporaceae</taxon>
        <taxon>Racocetra</taxon>
    </lineage>
</organism>
<gene>
    <name evidence="1" type="ORF">RPERSI_LOCUS19585</name>
</gene>
<sequence length="480" mass="56670">DVQLRFALKFNREHYKRDNNRTAGRIFYYMAEINEAMEYYFLAREAVIQSILIQQSFYQNQENTYIKDSTQLLRQIEDKIQCLKDPPEEIDKNSLQILQQELDKKKEEYNKTNNPQALKEYADILLKSNDPEKRDLAINCYQTYLETTTTDPHKGRRASVYRRLGYALSQQMSNKSDCNDLEEQNIRTKAAYQEAQSLYKDLLDEFQFFGNDTVKFNYNLCFWALNKLEKSKLGDVYLIRNNNDLFNHAMTNALLARFNYYLNKWKCKHETYDKIKIATETIKVIAEFHPADFVKGMAEIVQAIHTERVRTKTEQIIQILENKLDPIKSFFKNVAKKINEIYIEQISHIEPESIETLAQFISAKLFAYVGSMKVDFTLDPTQIFISGLYYNNKKNCLLTTQDGVLWNAKEMLHYTGIITYDNRTYIYVKAPEHNLKYGFRHDNLPIICRNYEYHKSRAEAIERLKQLTNKTSKNASQTEC</sequence>
<dbReference type="Proteomes" id="UP000789920">
    <property type="component" value="Unassembled WGS sequence"/>
</dbReference>
<comment type="caution">
    <text evidence="1">The sequence shown here is derived from an EMBL/GenBank/DDBJ whole genome shotgun (WGS) entry which is preliminary data.</text>
</comment>
<evidence type="ECO:0000313" key="1">
    <source>
        <dbReference type="EMBL" id="CAG8793540.1"/>
    </source>
</evidence>
<name>A0ACA9RHH9_9GLOM</name>
<protein>
    <submittedName>
        <fullName evidence="1">6949_t:CDS:1</fullName>
    </submittedName>
</protein>
<accession>A0ACA9RHH9</accession>